<keyword evidence="2" id="KW-1185">Reference proteome</keyword>
<sequence length="79" mass="8972">MLVDWTSSKYYNSLSEFVVLLHFELDSAVKDESHQENAGHDEHFGANTKKLAIPEGDGESCRLKHPVIGERRFLVVSKQ</sequence>
<gene>
    <name evidence="1" type="ORF">LSH36_407g02034</name>
</gene>
<dbReference type="Proteomes" id="UP001208570">
    <property type="component" value="Unassembled WGS sequence"/>
</dbReference>
<evidence type="ECO:0000313" key="1">
    <source>
        <dbReference type="EMBL" id="KAK2150390.1"/>
    </source>
</evidence>
<accession>A0AAD9JDH4</accession>
<protein>
    <submittedName>
        <fullName evidence="1">Uncharacterized protein</fullName>
    </submittedName>
</protein>
<evidence type="ECO:0000313" key="2">
    <source>
        <dbReference type="Proteomes" id="UP001208570"/>
    </source>
</evidence>
<proteinExistence type="predicted"/>
<comment type="caution">
    <text evidence="1">The sequence shown here is derived from an EMBL/GenBank/DDBJ whole genome shotgun (WGS) entry which is preliminary data.</text>
</comment>
<reference evidence="1" key="1">
    <citation type="journal article" date="2023" name="Mol. Biol. Evol.">
        <title>Third-Generation Sequencing Reveals the Adaptive Role of the Epigenome in Three Deep-Sea Polychaetes.</title>
        <authorList>
            <person name="Perez M."/>
            <person name="Aroh O."/>
            <person name="Sun Y."/>
            <person name="Lan Y."/>
            <person name="Juniper S.K."/>
            <person name="Young C.R."/>
            <person name="Angers B."/>
            <person name="Qian P.Y."/>
        </authorList>
    </citation>
    <scope>NUCLEOTIDE SEQUENCE</scope>
    <source>
        <strain evidence="1">P08H-3</strain>
    </source>
</reference>
<dbReference type="AlphaFoldDB" id="A0AAD9JDH4"/>
<name>A0AAD9JDH4_9ANNE</name>
<dbReference type="EMBL" id="JAODUP010000407">
    <property type="protein sequence ID" value="KAK2150390.1"/>
    <property type="molecule type" value="Genomic_DNA"/>
</dbReference>
<organism evidence="1 2">
    <name type="scientific">Paralvinella palmiformis</name>
    <dbReference type="NCBI Taxonomy" id="53620"/>
    <lineage>
        <taxon>Eukaryota</taxon>
        <taxon>Metazoa</taxon>
        <taxon>Spiralia</taxon>
        <taxon>Lophotrochozoa</taxon>
        <taxon>Annelida</taxon>
        <taxon>Polychaeta</taxon>
        <taxon>Sedentaria</taxon>
        <taxon>Canalipalpata</taxon>
        <taxon>Terebellida</taxon>
        <taxon>Terebelliformia</taxon>
        <taxon>Alvinellidae</taxon>
        <taxon>Paralvinella</taxon>
    </lineage>
</organism>